<evidence type="ECO:0000313" key="6">
    <source>
        <dbReference type="EMBL" id="KAF3319809.1"/>
    </source>
</evidence>
<dbReference type="FunFam" id="2.170.150.80:FF:000006">
    <property type="entry name" value="NAC domain-containing protein 100-like"/>
    <property type="match status" value="1"/>
</dbReference>
<gene>
    <name evidence="6" type="ORF">FCM35_KLT21911</name>
</gene>
<evidence type="ECO:0000256" key="4">
    <source>
        <dbReference type="ARBA" id="ARBA00023242"/>
    </source>
</evidence>
<proteinExistence type="predicted"/>
<accession>A0A833QDN3</accession>
<dbReference type="SUPFAM" id="SSF101941">
    <property type="entry name" value="NAC domain"/>
    <property type="match status" value="1"/>
</dbReference>
<feature type="domain" description="NAC" evidence="5">
    <location>
        <begin position="18"/>
        <end position="167"/>
    </location>
</feature>
<reference evidence="6" key="1">
    <citation type="submission" date="2020-01" db="EMBL/GenBank/DDBJ databases">
        <title>Genome sequence of Kobresia littledalei, the first chromosome-level genome in the family Cyperaceae.</title>
        <authorList>
            <person name="Qu G."/>
        </authorList>
    </citation>
    <scope>NUCLEOTIDE SEQUENCE</scope>
    <source>
        <strain evidence="6">C.B.Clarke</strain>
        <tissue evidence="6">Leaf</tissue>
    </source>
</reference>
<keyword evidence="7" id="KW-1185">Reference proteome</keyword>
<keyword evidence="3" id="KW-0804">Transcription</keyword>
<evidence type="ECO:0000259" key="5">
    <source>
        <dbReference type="PROSITE" id="PS51005"/>
    </source>
</evidence>
<organism evidence="6 7">
    <name type="scientific">Carex littledalei</name>
    <dbReference type="NCBI Taxonomy" id="544730"/>
    <lineage>
        <taxon>Eukaryota</taxon>
        <taxon>Viridiplantae</taxon>
        <taxon>Streptophyta</taxon>
        <taxon>Embryophyta</taxon>
        <taxon>Tracheophyta</taxon>
        <taxon>Spermatophyta</taxon>
        <taxon>Magnoliopsida</taxon>
        <taxon>Liliopsida</taxon>
        <taxon>Poales</taxon>
        <taxon>Cyperaceae</taxon>
        <taxon>Cyperoideae</taxon>
        <taxon>Cariceae</taxon>
        <taxon>Carex</taxon>
        <taxon>Carex subgen. Euthyceras</taxon>
    </lineage>
</organism>
<keyword evidence="1" id="KW-0805">Transcription regulation</keyword>
<dbReference type="Gene3D" id="2.170.150.80">
    <property type="entry name" value="NAC domain"/>
    <property type="match status" value="1"/>
</dbReference>
<sequence>MEELLWEIYEEEGSEKGLPPGFRFHPTDEELITFYLASKVFHGGFSGVQIVEVDLNRIEPWELPDMAKMGEREWYFFSLRDRKYPTGLRTNRATGAGYWKATGKDREVRSNVTGALVGMKKTLVFYKGRAPRGEKTKWVLHEYRLEGDLSCRHACKEEWVICRIFHKITGGGDHKKTPMFYPHNPMCSSQNPNSLFPYLDFKTLENPILHSLHNHQPCNLHYQESDVNLFPLPPLPVSPFQSDINPNEEMTLAPATPPNWLDTFLQSPFIYHDSSFVGPNSTGAAESELIS</sequence>
<protein>
    <submittedName>
        <fullName evidence="6">Protein CUP-SHAPED COTYLEDON 3</fullName>
    </submittedName>
</protein>
<evidence type="ECO:0000313" key="7">
    <source>
        <dbReference type="Proteomes" id="UP000623129"/>
    </source>
</evidence>
<dbReference type="Pfam" id="PF02365">
    <property type="entry name" value="NAM"/>
    <property type="match status" value="1"/>
</dbReference>
<dbReference type="PROSITE" id="PS51005">
    <property type="entry name" value="NAC"/>
    <property type="match status" value="1"/>
</dbReference>
<dbReference type="AlphaFoldDB" id="A0A833QDN3"/>
<dbReference type="EMBL" id="SWLB01000202">
    <property type="protein sequence ID" value="KAF3319809.1"/>
    <property type="molecule type" value="Genomic_DNA"/>
</dbReference>
<evidence type="ECO:0000256" key="2">
    <source>
        <dbReference type="ARBA" id="ARBA00023125"/>
    </source>
</evidence>
<dbReference type="InterPro" id="IPR036093">
    <property type="entry name" value="NAC_dom_sf"/>
</dbReference>
<dbReference type="GO" id="GO:0006355">
    <property type="term" value="P:regulation of DNA-templated transcription"/>
    <property type="evidence" value="ECO:0007669"/>
    <property type="project" value="InterPro"/>
</dbReference>
<dbReference type="Proteomes" id="UP000623129">
    <property type="component" value="Unassembled WGS sequence"/>
</dbReference>
<evidence type="ECO:0000256" key="3">
    <source>
        <dbReference type="ARBA" id="ARBA00023163"/>
    </source>
</evidence>
<dbReference type="OrthoDB" id="1424968at2759"/>
<comment type="caution">
    <text evidence="6">The sequence shown here is derived from an EMBL/GenBank/DDBJ whole genome shotgun (WGS) entry which is preliminary data.</text>
</comment>
<name>A0A833QDN3_9POAL</name>
<keyword evidence="2" id="KW-0238">DNA-binding</keyword>
<dbReference type="PANTHER" id="PTHR31744:SF86">
    <property type="entry name" value="PROTEIN CUP-SHAPED COTYLEDON 3"/>
    <property type="match status" value="1"/>
</dbReference>
<evidence type="ECO:0000256" key="1">
    <source>
        <dbReference type="ARBA" id="ARBA00023015"/>
    </source>
</evidence>
<dbReference type="PANTHER" id="PTHR31744">
    <property type="entry name" value="PROTEIN CUP-SHAPED COTYLEDON 2-RELATED"/>
    <property type="match status" value="1"/>
</dbReference>
<dbReference type="GO" id="GO:0003677">
    <property type="term" value="F:DNA binding"/>
    <property type="evidence" value="ECO:0007669"/>
    <property type="project" value="UniProtKB-KW"/>
</dbReference>
<keyword evidence="4" id="KW-0539">Nucleus</keyword>
<dbReference type="InterPro" id="IPR003441">
    <property type="entry name" value="NAC-dom"/>
</dbReference>